<comment type="caution">
    <text evidence="1">The sequence shown here is derived from an EMBL/GenBank/DDBJ whole genome shotgun (WGS) entry which is preliminary data.</text>
</comment>
<organism evidence="1 2">
    <name type="scientific">Purpureocillium lilacinum</name>
    <name type="common">Paecilomyces lilacinus</name>
    <dbReference type="NCBI Taxonomy" id="33203"/>
    <lineage>
        <taxon>Eukaryota</taxon>
        <taxon>Fungi</taxon>
        <taxon>Dikarya</taxon>
        <taxon>Ascomycota</taxon>
        <taxon>Pezizomycotina</taxon>
        <taxon>Sordariomycetes</taxon>
        <taxon>Hypocreomycetidae</taxon>
        <taxon>Hypocreales</taxon>
        <taxon>Ophiocordycipitaceae</taxon>
        <taxon>Purpureocillium</taxon>
    </lineage>
</organism>
<protein>
    <submittedName>
        <fullName evidence="1">Uncharacterized protein</fullName>
    </submittedName>
</protein>
<sequence length="228" mass="25011">MPPSEALAVSLFRCQLPRSCRSPAKASWTLLDVGTRTRNIPSGLSAAWLRRQFSTGHHRHQQPPVPGRTPAQYKLLGRLWVEIVHRAQRGGMALAAERRAPLQARPGHAPLPAPVPFILPADEAPTPRGAFCEAASESSTTSHACIRDIQAAAFTSKPAPWRRPDLARIPLPAKPNYAPQGRRRGCRLMLRAHMAHILLARGIWQLASDRRRGQAVVELGFATPRSGP</sequence>
<evidence type="ECO:0000313" key="2">
    <source>
        <dbReference type="Proteomes" id="UP000245956"/>
    </source>
</evidence>
<reference evidence="1 2" key="1">
    <citation type="journal article" date="2016" name="Front. Microbiol.">
        <title>Genome and transcriptome sequences reveal the specific parasitism of the nematophagous Purpureocillium lilacinum 36-1.</title>
        <authorList>
            <person name="Xie J."/>
            <person name="Li S."/>
            <person name="Mo C."/>
            <person name="Xiao X."/>
            <person name="Peng D."/>
            <person name="Wang G."/>
            <person name="Xiao Y."/>
        </authorList>
    </citation>
    <scope>NUCLEOTIDE SEQUENCE [LARGE SCALE GENOMIC DNA]</scope>
    <source>
        <strain evidence="1 2">36-1</strain>
    </source>
</reference>
<accession>A0A2U3DV32</accession>
<gene>
    <name evidence="1" type="ORF">PCL_05328</name>
</gene>
<evidence type="ECO:0000313" key="1">
    <source>
        <dbReference type="EMBL" id="PWI66110.1"/>
    </source>
</evidence>
<proteinExistence type="predicted"/>
<name>A0A2U3DV32_PURLI</name>
<dbReference type="EMBL" id="LCWV01000027">
    <property type="protein sequence ID" value="PWI66110.1"/>
    <property type="molecule type" value="Genomic_DNA"/>
</dbReference>
<dbReference type="Proteomes" id="UP000245956">
    <property type="component" value="Unassembled WGS sequence"/>
</dbReference>
<dbReference type="AlphaFoldDB" id="A0A2U3DV32"/>